<dbReference type="AlphaFoldDB" id="A0A8K0IKB5"/>
<dbReference type="GO" id="GO:0000160">
    <property type="term" value="P:phosphorelay signal transduction system"/>
    <property type="evidence" value="ECO:0007669"/>
    <property type="project" value="InterPro"/>
</dbReference>
<evidence type="ECO:0000256" key="4">
    <source>
        <dbReference type="PROSITE-ProRule" id="PRU00169"/>
    </source>
</evidence>
<feature type="compositionally biased region" description="Polar residues" evidence="5">
    <location>
        <begin position="400"/>
        <end position="411"/>
    </location>
</feature>
<dbReference type="SUPFAM" id="SSF55874">
    <property type="entry name" value="ATPase domain of HSP90 chaperone/DNA topoisomerase II/histidine kinase"/>
    <property type="match status" value="1"/>
</dbReference>
<feature type="domain" description="Histidine kinase" evidence="6">
    <location>
        <begin position="31"/>
        <end position="104"/>
    </location>
</feature>
<dbReference type="Gene3D" id="3.40.50.2300">
    <property type="match status" value="1"/>
</dbReference>
<evidence type="ECO:0000313" key="9">
    <source>
        <dbReference type="Proteomes" id="UP000797356"/>
    </source>
</evidence>
<dbReference type="CDD" id="cd17546">
    <property type="entry name" value="REC_hyHK_CKI1_RcsC-like"/>
    <property type="match status" value="1"/>
</dbReference>
<keyword evidence="3" id="KW-0932">Cytokinin signaling pathway</keyword>
<feature type="domain" description="Response regulatory" evidence="7">
    <location>
        <begin position="594"/>
        <end position="740"/>
    </location>
</feature>
<dbReference type="PANTHER" id="PTHR45339">
    <property type="entry name" value="HYBRID SIGNAL TRANSDUCTION HISTIDINE KINASE J"/>
    <property type="match status" value="1"/>
</dbReference>
<dbReference type="EMBL" id="CM017880">
    <property type="protein sequence ID" value="KAG1360971.1"/>
    <property type="molecule type" value="Genomic_DNA"/>
</dbReference>
<keyword evidence="8" id="KW-0808">Transferase</keyword>
<reference evidence="8" key="1">
    <citation type="journal article" date="2017" name="Gigascience">
        <title>The genome draft of coconut (Cocos nucifera).</title>
        <authorList>
            <person name="Xiao Y."/>
            <person name="Xu P."/>
            <person name="Fan H."/>
            <person name="Baudouin L."/>
            <person name="Xia W."/>
            <person name="Bocs S."/>
            <person name="Xu J."/>
            <person name="Li Q."/>
            <person name="Guo A."/>
            <person name="Zhou L."/>
            <person name="Li J."/>
            <person name="Wu Y."/>
            <person name="Ma Z."/>
            <person name="Armero A."/>
            <person name="Issali A.E."/>
            <person name="Liu N."/>
            <person name="Peng M."/>
            <person name="Yang Y."/>
        </authorList>
    </citation>
    <scope>NUCLEOTIDE SEQUENCE</scope>
    <source>
        <tissue evidence="8">Spear leaf of Hainan Tall coconut</tissue>
    </source>
</reference>
<dbReference type="InterPro" id="IPR003594">
    <property type="entry name" value="HATPase_dom"/>
</dbReference>
<gene>
    <name evidence="8" type="ORF">COCNU_09G004340</name>
</gene>
<evidence type="ECO:0000256" key="5">
    <source>
        <dbReference type="SAM" id="MobiDB-lite"/>
    </source>
</evidence>
<dbReference type="OrthoDB" id="10266508at2759"/>
<dbReference type="Pfam" id="PF02518">
    <property type="entry name" value="HATPase_c"/>
    <property type="match status" value="1"/>
</dbReference>
<dbReference type="PROSITE" id="PS50110">
    <property type="entry name" value="RESPONSE_REGULATORY"/>
    <property type="match status" value="1"/>
</dbReference>
<accession>A0A8K0IKB5</accession>
<organism evidence="8 9">
    <name type="scientific">Cocos nucifera</name>
    <name type="common">Coconut palm</name>
    <dbReference type="NCBI Taxonomy" id="13894"/>
    <lineage>
        <taxon>Eukaryota</taxon>
        <taxon>Viridiplantae</taxon>
        <taxon>Streptophyta</taxon>
        <taxon>Embryophyta</taxon>
        <taxon>Tracheophyta</taxon>
        <taxon>Spermatophyta</taxon>
        <taxon>Magnoliopsida</taxon>
        <taxon>Liliopsida</taxon>
        <taxon>Arecaceae</taxon>
        <taxon>Arecoideae</taxon>
        <taxon>Cocoseae</taxon>
        <taxon>Attaleinae</taxon>
        <taxon>Cocos</taxon>
    </lineage>
</organism>
<dbReference type="PROSITE" id="PS50109">
    <property type="entry name" value="HIS_KIN"/>
    <property type="match status" value="1"/>
</dbReference>
<dbReference type="InterPro" id="IPR004358">
    <property type="entry name" value="Sig_transdc_His_kin-like_C"/>
</dbReference>
<dbReference type="SMART" id="SM00387">
    <property type="entry name" value="HATPase_c"/>
    <property type="match status" value="1"/>
</dbReference>
<evidence type="ECO:0000313" key="8">
    <source>
        <dbReference type="EMBL" id="KAG1360971.1"/>
    </source>
</evidence>
<dbReference type="SMART" id="SM00448">
    <property type="entry name" value="REC"/>
    <property type="match status" value="1"/>
</dbReference>
<dbReference type="Pfam" id="PF00072">
    <property type="entry name" value="Response_reg"/>
    <property type="match status" value="1"/>
</dbReference>
<feature type="modified residue" description="4-aspartylphosphate" evidence="4">
    <location>
        <position position="671"/>
    </location>
</feature>
<comment type="caution">
    <text evidence="8">The sequence shown here is derived from an EMBL/GenBank/DDBJ whole genome shotgun (WGS) entry which is preliminary data.</text>
</comment>
<evidence type="ECO:0000256" key="2">
    <source>
        <dbReference type="ARBA" id="ARBA00022553"/>
    </source>
</evidence>
<keyword evidence="2 4" id="KW-0597">Phosphoprotein</keyword>
<dbReference type="PANTHER" id="PTHR45339:SF3">
    <property type="entry name" value="HISTIDINE KINASE"/>
    <property type="match status" value="1"/>
</dbReference>
<dbReference type="Proteomes" id="UP000797356">
    <property type="component" value="Chromosome 9"/>
</dbReference>
<dbReference type="PRINTS" id="PR00344">
    <property type="entry name" value="BCTRLSENSOR"/>
</dbReference>
<sequence length="744" mass="83448">MSQCTLRNTSNQHESIVKKKYQKNDKITLWFEVEDTGCGIDPSKWESVFESFEQADPSTTRMHGGTGLGLCIVRNLVNKMGGEINIVKKDGQGTLMQLYLVLGMPEDCTVNSVQTEFGKYSLKDTSKVAFRKQYSLAPKVLRTVYNRGKFPTICTGTAFNISQVVPNITSISRVTQVTVQVLLALHGKQSRSIMSQWLREKGIFTWEASEWNGLTQILQQVFQGKMQCSTSEPINLSRTRVVPRENNVHKMGGLDFLIVVDISLLDQSTNIWNQQLIFLDQYGGKAKFAWMLSHDTSNAIKVELRRRGHFLMINKPLYKTKMTHILPAIVNEGNFENQKGSNQLNTSMDEDLHESHDLDSIHFDAISSDVSDISDTDDRDSKINTFYSEEEITERIPESHQPSYCNSRKISTQRVPQDRIIKNPNILLETENLINMSKDFTETDKHGGVIMDYSCQYGYNKDNKKHMISSITDNLQDIKTRAAIGNKDAFLKWNQLHDGGESVIEQEYQWNVKPTLYDKGDIKQKMMAKTSMPSSGNTHAEGMEKQLNTERSVELAYGGSRFLENQDMHYSVHKNGCVALSTLVPDQNPLGGLCILLAEDNPILQRVATAMLEKKGAKVIAVGDGMQAVEAIKCMLCAGESKRQNSTHQDGVAEGLSELQKYTSFDLVLMDCQMPKLDGYEATKAIRNIEAGTGLHIPIVAVTAHAMSSDEAKCLEVGMDAYLTKPIDCKLMVSTILSLTKRDV</sequence>
<keyword evidence="9" id="KW-1185">Reference proteome</keyword>
<dbReference type="SUPFAM" id="SSF52172">
    <property type="entry name" value="CheY-like"/>
    <property type="match status" value="1"/>
</dbReference>
<dbReference type="GO" id="GO:0009736">
    <property type="term" value="P:cytokinin-activated signaling pathway"/>
    <property type="evidence" value="ECO:0007669"/>
    <property type="project" value="UniProtKB-KW"/>
</dbReference>
<dbReference type="InterPro" id="IPR005467">
    <property type="entry name" value="His_kinase_dom"/>
</dbReference>
<dbReference type="InterPro" id="IPR036890">
    <property type="entry name" value="HATPase_C_sf"/>
</dbReference>
<reference evidence="8" key="2">
    <citation type="submission" date="2019-07" db="EMBL/GenBank/DDBJ databases">
        <authorList>
            <person name="Yang Y."/>
            <person name="Bocs S."/>
            <person name="Baudouin L."/>
        </authorList>
    </citation>
    <scope>NUCLEOTIDE SEQUENCE</scope>
    <source>
        <tissue evidence="8">Spear leaf of Hainan Tall coconut</tissue>
    </source>
</reference>
<proteinExistence type="predicted"/>
<keyword evidence="8" id="KW-0418">Kinase</keyword>
<dbReference type="Gene3D" id="3.30.565.10">
    <property type="entry name" value="Histidine kinase-like ATPase, C-terminal domain"/>
    <property type="match status" value="1"/>
</dbReference>
<evidence type="ECO:0000256" key="1">
    <source>
        <dbReference type="ARBA" id="ARBA00002427"/>
    </source>
</evidence>
<evidence type="ECO:0000256" key="3">
    <source>
        <dbReference type="ARBA" id="ARBA00022864"/>
    </source>
</evidence>
<dbReference type="InterPro" id="IPR001789">
    <property type="entry name" value="Sig_transdc_resp-reg_receiver"/>
</dbReference>
<dbReference type="GO" id="GO:0004672">
    <property type="term" value="F:protein kinase activity"/>
    <property type="evidence" value="ECO:0007669"/>
    <property type="project" value="UniProtKB-ARBA"/>
</dbReference>
<name>A0A8K0IKB5_COCNU</name>
<comment type="function">
    <text evidence="1">Cytokinin receptor related to bacterial two-component regulators. Functions as a histidine kinase and transmits the stress signal to a downstream MAPK cascade.</text>
</comment>
<dbReference type="InterPro" id="IPR011006">
    <property type="entry name" value="CheY-like_superfamily"/>
</dbReference>
<protein>
    <submittedName>
        <fullName evidence="8">Putative histidine kinase 1</fullName>
    </submittedName>
</protein>
<evidence type="ECO:0000259" key="7">
    <source>
        <dbReference type="PROSITE" id="PS50110"/>
    </source>
</evidence>
<feature type="region of interest" description="Disordered" evidence="5">
    <location>
        <begin position="391"/>
        <end position="411"/>
    </location>
</feature>
<evidence type="ECO:0000259" key="6">
    <source>
        <dbReference type="PROSITE" id="PS50109"/>
    </source>
</evidence>